<keyword evidence="1" id="KW-0175">Coiled coil</keyword>
<dbReference type="Proteomes" id="UP001152320">
    <property type="component" value="Chromosome 3"/>
</dbReference>
<evidence type="ECO:0000313" key="3">
    <source>
        <dbReference type="Proteomes" id="UP001152320"/>
    </source>
</evidence>
<organism evidence="2 3">
    <name type="scientific">Holothuria leucospilota</name>
    <name type="common">Black long sea cucumber</name>
    <name type="synonym">Mertensiothuria leucospilota</name>
    <dbReference type="NCBI Taxonomy" id="206669"/>
    <lineage>
        <taxon>Eukaryota</taxon>
        <taxon>Metazoa</taxon>
        <taxon>Echinodermata</taxon>
        <taxon>Eleutherozoa</taxon>
        <taxon>Echinozoa</taxon>
        <taxon>Holothuroidea</taxon>
        <taxon>Aspidochirotacea</taxon>
        <taxon>Aspidochirotida</taxon>
        <taxon>Holothuriidae</taxon>
        <taxon>Holothuria</taxon>
    </lineage>
</organism>
<accession>A0A9Q1HH77</accession>
<proteinExistence type="predicted"/>
<feature type="coiled-coil region" evidence="1">
    <location>
        <begin position="130"/>
        <end position="157"/>
    </location>
</feature>
<dbReference type="EMBL" id="JAIZAY010000003">
    <property type="protein sequence ID" value="KAJ8045705.1"/>
    <property type="molecule type" value="Genomic_DNA"/>
</dbReference>
<dbReference type="OrthoDB" id="10120155at2759"/>
<comment type="caution">
    <text evidence="2">The sequence shown here is derived from an EMBL/GenBank/DDBJ whole genome shotgun (WGS) entry which is preliminary data.</text>
</comment>
<gene>
    <name evidence="2" type="ORF">HOLleu_08762</name>
</gene>
<sequence>MTSSFSLASEKTMSYKQLKSDYSSILKEHGELQNKLNKQQTYLNKAKTTKKKLEKENQELKEQLDANEAQHKESIAELSERLNTSNSKLQKKLDEYERELERLGVDPVTLKPLQGDNTEDNEELKRKETVEHVKELLKKLNSNMESSEAMFVELQDIHDQCKTLLNENALQDSEGT</sequence>
<reference evidence="2" key="1">
    <citation type="submission" date="2021-10" db="EMBL/GenBank/DDBJ databases">
        <title>Tropical sea cucumber genome reveals ecological adaptation and Cuvierian tubules defense mechanism.</title>
        <authorList>
            <person name="Chen T."/>
        </authorList>
    </citation>
    <scope>NUCLEOTIDE SEQUENCE</scope>
    <source>
        <strain evidence="2">Nanhai2018</strain>
        <tissue evidence="2">Muscle</tissue>
    </source>
</reference>
<evidence type="ECO:0000313" key="2">
    <source>
        <dbReference type="EMBL" id="KAJ8045705.1"/>
    </source>
</evidence>
<keyword evidence="3" id="KW-1185">Reference proteome</keyword>
<protein>
    <submittedName>
        <fullName evidence="2">Uncharacterized protein</fullName>
    </submittedName>
</protein>
<name>A0A9Q1HH77_HOLLE</name>
<feature type="coiled-coil region" evidence="1">
    <location>
        <begin position="15"/>
        <end position="106"/>
    </location>
</feature>
<evidence type="ECO:0000256" key="1">
    <source>
        <dbReference type="SAM" id="Coils"/>
    </source>
</evidence>
<dbReference type="AlphaFoldDB" id="A0A9Q1HH77"/>